<organism evidence="3 4">
    <name type="scientific">Streptomyces lienomycini</name>
    <dbReference type="NCBI Taxonomy" id="284035"/>
    <lineage>
        <taxon>Bacteria</taxon>
        <taxon>Bacillati</taxon>
        <taxon>Actinomycetota</taxon>
        <taxon>Actinomycetes</taxon>
        <taxon>Kitasatosporales</taxon>
        <taxon>Streptomycetaceae</taxon>
        <taxon>Streptomyces</taxon>
    </lineage>
</organism>
<keyword evidence="2" id="KW-0732">Signal</keyword>
<dbReference type="SUPFAM" id="SSF63829">
    <property type="entry name" value="Calcium-dependent phosphotriesterase"/>
    <property type="match status" value="1"/>
</dbReference>
<evidence type="ECO:0000256" key="1">
    <source>
        <dbReference type="ARBA" id="ARBA00008853"/>
    </source>
</evidence>
<dbReference type="InterPro" id="IPR051262">
    <property type="entry name" value="SMP-30/CGR1_Lactonase"/>
</dbReference>
<dbReference type="PANTHER" id="PTHR47572:SF4">
    <property type="entry name" value="LACTONASE DRP35"/>
    <property type="match status" value="1"/>
</dbReference>
<dbReference type="InterPro" id="IPR011042">
    <property type="entry name" value="6-blade_b-propeller_TolB-like"/>
</dbReference>
<sequence length="332" mass="34649">MDSTHARRRLTACALALACALAVAVTAPDSDARADAATARSLTVDPAITLPGNQAYPESMATDPRTGDLYVTSFTTGAVYRAPAGRSEATVFLPSGTDGRTQAMGTEVDRHGRLWVNDAGGVTVYDTANGTRLARFVSPTPGTSLLDDLDLTPDGTAYITDSLLQLVYRLPATTIEDTIASRGTTTLTTGFDLNDVIAPHPQGAITLNGIESDATGTYLITADMASGDLFRLEPSTGGVRKLTVTGGSPVSADGLLWEKDQLWVVQFGSDGISRLALSADRTSATVAVHLTDQALEHPTAVVRLGGSLHVLRSQFGSATLDLPFSVARVSGV</sequence>
<dbReference type="Gene3D" id="2.120.10.30">
    <property type="entry name" value="TolB, C-terminal domain"/>
    <property type="match status" value="1"/>
</dbReference>
<feature type="chain" id="PRO_5046950050" evidence="2">
    <location>
        <begin position="25"/>
        <end position="332"/>
    </location>
</feature>
<feature type="signal peptide" evidence="2">
    <location>
        <begin position="1"/>
        <end position="24"/>
    </location>
</feature>
<comment type="caution">
    <text evidence="3">The sequence shown here is derived from an EMBL/GenBank/DDBJ whole genome shotgun (WGS) entry which is preliminary data.</text>
</comment>
<keyword evidence="4" id="KW-1185">Reference proteome</keyword>
<evidence type="ECO:0000313" key="4">
    <source>
        <dbReference type="Proteomes" id="UP001595855"/>
    </source>
</evidence>
<evidence type="ECO:0000313" key="3">
    <source>
        <dbReference type="EMBL" id="MFC5020363.1"/>
    </source>
</evidence>
<gene>
    <name evidence="3" type="ORF">ACFPRC_36730</name>
</gene>
<dbReference type="EMBL" id="JBHSJO010000003">
    <property type="protein sequence ID" value="MFC5020363.1"/>
    <property type="molecule type" value="Genomic_DNA"/>
</dbReference>
<comment type="similarity">
    <text evidence="1">Belongs to the SMP-30/CGR1 family.</text>
</comment>
<accession>A0ABV9X6K8</accession>
<reference evidence="4" key="1">
    <citation type="journal article" date="2019" name="Int. J. Syst. Evol. Microbiol.">
        <title>The Global Catalogue of Microorganisms (GCM) 10K type strain sequencing project: providing services to taxonomists for standard genome sequencing and annotation.</title>
        <authorList>
            <consortium name="The Broad Institute Genomics Platform"/>
            <consortium name="The Broad Institute Genome Sequencing Center for Infectious Disease"/>
            <person name="Wu L."/>
            <person name="Ma J."/>
        </authorList>
    </citation>
    <scope>NUCLEOTIDE SEQUENCE [LARGE SCALE GENOMIC DNA]</scope>
    <source>
        <strain evidence="4">CGMCC 4.1542</strain>
    </source>
</reference>
<dbReference type="PANTHER" id="PTHR47572">
    <property type="entry name" value="LIPOPROTEIN-RELATED"/>
    <property type="match status" value="1"/>
</dbReference>
<evidence type="ECO:0000256" key="2">
    <source>
        <dbReference type="SAM" id="SignalP"/>
    </source>
</evidence>
<protein>
    <submittedName>
        <fullName evidence="3">Superoxide dismutase</fullName>
    </submittedName>
</protein>
<name>A0ABV9X6K8_9ACTN</name>
<dbReference type="RefSeq" id="WP_328661965.1">
    <property type="nucleotide sequence ID" value="NZ_BAAATN010000022.1"/>
</dbReference>
<proteinExistence type="inferred from homology"/>
<dbReference type="Proteomes" id="UP001595855">
    <property type="component" value="Unassembled WGS sequence"/>
</dbReference>